<evidence type="ECO:0000313" key="1">
    <source>
        <dbReference type="EMBL" id="MBA8914607.1"/>
    </source>
</evidence>
<reference evidence="1 2" key="1">
    <citation type="submission" date="2020-08" db="EMBL/GenBank/DDBJ databases">
        <title>Genomic Encyclopedia of Type Strains, Phase IV (KMG-IV): sequencing the most valuable type-strain genomes for metagenomic binning, comparative biology and taxonomic classification.</title>
        <authorList>
            <person name="Goeker M."/>
        </authorList>
    </citation>
    <scope>NUCLEOTIDE SEQUENCE [LARGE SCALE GENOMIC DNA]</scope>
    <source>
        <strain evidence="1 2">DSM 11490</strain>
    </source>
</reference>
<evidence type="ECO:0000313" key="2">
    <source>
        <dbReference type="Proteomes" id="UP000543554"/>
    </source>
</evidence>
<dbReference type="RefSeq" id="WP_182555880.1">
    <property type="nucleotide sequence ID" value="NZ_BPRF01000020.1"/>
</dbReference>
<dbReference type="AlphaFoldDB" id="A0AA40VC51"/>
<gene>
    <name evidence="1" type="ORF">HNR51_003700</name>
</gene>
<dbReference type="EMBL" id="JACJIB010000006">
    <property type="protein sequence ID" value="MBA8914607.1"/>
    <property type="molecule type" value="Genomic_DNA"/>
</dbReference>
<dbReference type="Proteomes" id="UP000543554">
    <property type="component" value="Unassembled WGS sequence"/>
</dbReference>
<organism evidence="1 2">
    <name type="scientific">Methylorubrum thiocyanatum</name>
    <dbReference type="NCBI Taxonomy" id="47958"/>
    <lineage>
        <taxon>Bacteria</taxon>
        <taxon>Pseudomonadati</taxon>
        <taxon>Pseudomonadota</taxon>
        <taxon>Alphaproteobacteria</taxon>
        <taxon>Hyphomicrobiales</taxon>
        <taxon>Methylobacteriaceae</taxon>
        <taxon>Methylorubrum</taxon>
    </lineage>
</organism>
<comment type="caution">
    <text evidence="1">The sequence shown here is derived from an EMBL/GenBank/DDBJ whole genome shotgun (WGS) entry which is preliminary data.</text>
</comment>
<keyword evidence="2" id="KW-1185">Reference proteome</keyword>
<protein>
    <submittedName>
        <fullName evidence="1">Uncharacterized protein</fullName>
    </submittedName>
</protein>
<proteinExistence type="predicted"/>
<accession>A0AA40VC51</accession>
<sequence length="60" mass="6430">MALRFGAKVAGRVEGRYLVAMDGDEFNRTVPWNDADVVEAVLPVPPTEDALGGLLGFRLG</sequence>
<name>A0AA40VC51_9HYPH</name>